<dbReference type="PANTHER" id="PTHR30204">
    <property type="entry name" value="REDOX-CYCLING DRUG-SENSING TRANSCRIPTIONAL ACTIVATOR SOXR"/>
    <property type="match status" value="1"/>
</dbReference>
<evidence type="ECO:0000313" key="4">
    <source>
        <dbReference type="Proteomes" id="UP001240150"/>
    </source>
</evidence>
<evidence type="ECO:0000259" key="2">
    <source>
        <dbReference type="PROSITE" id="PS50937"/>
    </source>
</evidence>
<dbReference type="InterPro" id="IPR000551">
    <property type="entry name" value="MerR-type_HTH_dom"/>
</dbReference>
<organism evidence="3 4">
    <name type="scientific">Actinoplanes oblitus</name>
    <dbReference type="NCBI Taxonomy" id="3040509"/>
    <lineage>
        <taxon>Bacteria</taxon>
        <taxon>Bacillati</taxon>
        <taxon>Actinomycetota</taxon>
        <taxon>Actinomycetes</taxon>
        <taxon>Micromonosporales</taxon>
        <taxon>Micromonosporaceae</taxon>
        <taxon>Actinoplanes</taxon>
    </lineage>
</organism>
<dbReference type="Pfam" id="PF13411">
    <property type="entry name" value="MerR_1"/>
    <property type="match status" value="1"/>
</dbReference>
<dbReference type="SUPFAM" id="SSF48452">
    <property type="entry name" value="TPR-like"/>
    <property type="match status" value="1"/>
</dbReference>
<dbReference type="InterPro" id="IPR009061">
    <property type="entry name" value="DNA-bd_dom_put_sf"/>
</dbReference>
<evidence type="ECO:0000313" key="3">
    <source>
        <dbReference type="EMBL" id="WIM93315.1"/>
    </source>
</evidence>
<dbReference type="PROSITE" id="PS00552">
    <property type="entry name" value="HTH_MERR_1"/>
    <property type="match status" value="1"/>
</dbReference>
<gene>
    <name evidence="3" type="ORF">ACTOB_005292</name>
</gene>
<proteinExistence type="predicted"/>
<evidence type="ECO:0000256" key="1">
    <source>
        <dbReference type="ARBA" id="ARBA00023125"/>
    </source>
</evidence>
<dbReference type="Gene3D" id="1.25.40.10">
    <property type="entry name" value="Tetratricopeptide repeat domain"/>
    <property type="match status" value="1"/>
</dbReference>
<feature type="domain" description="HTH merR-type" evidence="2">
    <location>
        <begin position="8"/>
        <end position="77"/>
    </location>
</feature>
<dbReference type="SUPFAM" id="SSF46955">
    <property type="entry name" value="Putative DNA-binding domain"/>
    <property type="match status" value="1"/>
</dbReference>
<dbReference type="InterPro" id="IPR047057">
    <property type="entry name" value="MerR_fam"/>
</dbReference>
<dbReference type="SMART" id="SM00422">
    <property type="entry name" value="HTH_MERR"/>
    <property type="match status" value="1"/>
</dbReference>
<dbReference type="PROSITE" id="PS50937">
    <property type="entry name" value="HTH_MERR_2"/>
    <property type="match status" value="1"/>
</dbReference>
<dbReference type="EMBL" id="CP126980">
    <property type="protein sequence ID" value="WIM93315.1"/>
    <property type="molecule type" value="Genomic_DNA"/>
</dbReference>
<dbReference type="RefSeq" id="WP_284914522.1">
    <property type="nucleotide sequence ID" value="NZ_CP126980.1"/>
</dbReference>
<dbReference type="Gene3D" id="1.10.1660.10">
    <property type="match status" value="1"/>
</dbReference>
<name>A0ABY8WC90_9ACTN</name>
<dbReference type="InterPro" id="IPR011990">
    <property type="entry name" value="TPR-like_helical_dom_sf"/>
</dbReference>
<keyword evidence="1" id="KW-0238">DNA-binding</keyword>
<sequence>MGERKAGMLSVGEVARRTGLTTKALRHYDHLGLFAPRVVSADGYRWYAEDQLATAVTIARLRALDVPLEAIRALLAGAGEDEARRLLTRHRAALQARDDRIRRALHSLDHLLHYERGVIMAMTEPQPPSIPDERELARTLFNHTWTLLAKESRSADEDERMIHMAHASRFHWDNVGDDQNRAIGEWQCARVYATLGRAEPALYHARRCLEYADRPGMEVWLVASAYEGLARAQAVAGDFEAARDARGRAIALAETVGDAEDRKIVVADIDTLPIP</sequence>
<dbReference type="CDD" id="cd01107">
    <property type="entry name" value="HTH_BmrR"/>
    <property type="match status" value="1"/>
</dbReference>
<reference evidence="3 4" key="1">
    <citation type="submission" date="2023-06" db="EMBL/GenBank/DDBJ databases">
        <authorList>
            <person name="Yushchuk O."/>
            <person name="Binda E."/>
            <person name="Ruckert-Reed C."/>
            <person name="Fedorenko V."/>
            <person name="Kalinowski J."/>
            <person name="Marinelli F."/>
        </authorList>
    </citation>
    <scope>NUCLEOTIDE SEQUENCE [LARGE SCALE GENOMIC DNA]</scope>
    <source>
        <strain evidence="3 4">NRRL 3884</strain>
    </source>
</reference>
<keyword evidence="4" id="KW-1185">Reference proteome</keyword>
<dbReference type="Proteomes" id="UP001240150">
    <property type="component" value="Chromosome"/>
</dbReference>
<protein>
    <submittedName>
        <fullName evidence="3">Helix-turn-helix domain-containing protein</fullName>
    </submittedName>
</protein>
<dbReference type="PANTHER" id="PTHR30204:SF97">
    <property type="entry name" value="MERR FAMILY REGULATORY PROTEIN"/>
    <property type="match status" value="1"/>
</dbReference>
<accession>A0ABY8WC90</accession>